<dbReference type="AlphaFoldDB" id="A0A1N6HYC7"/>
<dbReference type="CDD" id="cd00207">
    <property type="entry name" value="fer2"/>
    <property type="match status" value="1"/>
</dbReference>
<proteinExistence type="predicted"/>
<dbReference type="Gene3D" id="3.40.50.80">
    <property type="entry name" value="Nucleotide-binding domain of ferredoxin-NADP reductase (FNR) module"/>
    <property type="match status" value="1"/>
</dbReference>
<dbReference type="InterPro" id="IPR017938">
    <property type="entry name" value="Riboflavin_synthase-like_b-brl"/>
</dbReference>
<dbReference type="GO" id="GO:0032259">
    <property type="term" value="P:methylation"/>
    <property type="evidence" value="ECO:0007669"/>
    <property type="project" value="UniProtKB-KW"/>
</dbReference>
<dbReference type="InterPro" id="IPR050415">
    <property type="entry name" value="MRET"/>
</dbReference>
<dbReference type="PROSITE" id="PS51085">
    <property type="entry name" value="2FE2S_FER_2"/>
    <property type="match status" value="1"/>
</dbReference>
<dbReference type="SUPFAM" id="SSF63380">
    <property type="entry name" value="Riboflavin synthase domain-like"/>
    <property type="match status" value="1"/>
</dbReference>
<dbReference type="InterPro" id="IPR001041">
    <property type="entry name" value="2Fe-2S_ferredoxin-type"/>
</dbReference>
<dbReference type="Pfam" id="PF00175">
    <property type="entry name" value="NAD_binding_1"/>
    <property type="match status" value="1"/>
</dbReference>
<dbReference type="GO" id="GO:0016491">
    <property type="term" value="F:oxidoreductase activity"/>
    <property type="evidence" value="ECO:0007669"/>
    <property type="project" value="InterPro"/>
</dbReference>
<sequence length="329" mass="35907">MNAHAGKILDVIVDEVRDVTAEIKTFRMHAPDRTPLPAFAAGAHIRVCVSPQDGRQWRHYSLVNFELGAHATLNPGAYLIAVRREEGGQGGSRWMHDNVRLGDTLQVSEPENAFALDACDRAVLIAGGIGITPIASMATALVSAGHGFTLHYSGRNLPDMAFVDKLRGLAGERLHIYTDDHPSKSLNLEGLFETLQLTQPLYICGPKGMIDAAIALATARGWPRENIHVELFAEAAPQAGDREFEVELRQAGMVLSVRSDQTILDAMIEAGLDPIFDCQRGECGICRTSVFEGDIEHRDYCLTDAEKRAGRVMQICVSRARGPKLVLDA</sequence>
<dbReference type="InterPro" id="IPR012675">
    <property type="entry name" value="Beta-grasp_dom_sf"/>
</dbReference>
<dbReference type="PANTHER" id="PTHR47354:SF2">
    <property type="entry name" value="BLR2392 PROTEIN"/>
    <property type="match status" value="1"/>
</dbReference>
<reference evidence="3 4" key="1">
    <citation type="submission" date="2016-11" db="EMBL/GenBank/DDBJ databases">
        <authorList>
            <person name="Jaros S."/>
            <person name="Januszkiewicz K."/>
            <person name="Wedrychowicz H."/>
        </authorList>
    </citation>
    <scope>NUCLEOTIDE SEQUENCE [LARGE SCALE GENOMIC DNA]</scope>
    <source>
        <strain evidence="3 4">GAS86</strain>
    </source>
</reference>
<dbReference type="Gene3D" id="2.40.30.10">
    <property type="entry name" value="Translation factors"/>
    <property type="match status" value="1"/>
</dbReference>
<gene>
    <name evidence="3" type="ORF">SAMN05444168_3747</name>
</gene>
<dbReference type="CDD" id="cd06185">
    <property type="entry name" value="PDR_like"/>
    <property type="match status" value="1"/>
</dbReference>
<dbReference type="PANTHER" id="PTHR47354">
    <property type="entry name" value="NADH OXIDOREDUCTASE HCR"/>
    <property type="match status" value="1"/>
</dbReference>
<organism evidence="3 4">
    <name type="scientific">Paraburkholderia phenazinium</name>
    <dbReference type="NCBI Taxonomy" id="60549"/>
    <lineage>
        <taxon>Bacteria</taxon>
        <taxon>Pseudomonadati</taxon>
        <taxon>Pseudomonadota</taxon>
        <taxon>Betaproteobacteria</taxon>
        <taxon>Burkholderiales</taxon>
        <taxon>Burkholderiaceae</taxon>
        <taxon>Paraburkholderia</taxon>
    </lineage>
</organism>
<feature type="domain" description="FAD-binding FR-type" evidence="2">
    <location>
        <begin position="6"/>
        <end position="117"/>
    </location>
</feature>
<protein>
    <submittedName>
        <fullName evidence="3">Vanillate O-demethylase ferredoxin subunit</fullName>
    </submittedName>
</protein>
<keyword evidence="3" id="KW-0808">Transferase</keyword>
<feature type="domain" description="2Fe-2S ferredoxin-type" evidence="1">
    <location>
        <begin position="244"/>
        <end position="329"/>
    </location>
</feature>
<dbReference type="SUPFAM" id="SSF54292">
    <property type="entry name" value="2Fe-2S ferredoxin-like"/>
    <property type="match status" value="1"/>
</dbReference>
<accession>A0A1N6HYC7</accession>
<dbReference type="InterPro" id="IPR039261">
    <property type="entry name" value="FNR_nucleotide-bd"/>
</dbReference>
<dbReference type="PROSITE" id="PS51384">
    <property type="entry name" value="FAD_FR"/>
    <property type="match status" value="1"/>
</dbReference>
<dbReference type="InterPro" id="IPR036010">
    <property type="entry name" value="2Fe-2S_ferredoxin-like_sf"/>
</dbReference>
<dbReference type="OrthoDB" id="544091at2"/>
<evidence type="ECO:0000259" key="2">
    <source>
        <dbReference type="PROSITE" id="PS51384"/>
    </source>
</evidence>
<evidence type="ECO:0000313" key="3">
    <source>
        <dbReference type="EMBL" id="SIO24635.1"/>
    </source>
</evidence>
<dbReference type="InterPro" id="IPR001433">
    <property type="entry name" value="OxRdtase_FAD/NAD-bd"/>
</dbReference>
<dbReference type="GO" id="GO:0051537">
    <property type="term" value="F:2 iron, 2 sulfur cluster binding"/>
    <property type="evidence" value="ECO:0007669"/>
    <property type="project" value="InterPro"/>
</dbReference>
<evidence type="ECO:0000313" key="4">
    <source>
        <dbReference type="Proteomes" id="UP000184693"/>
    </source>
</evidence>
<keyword evidence="3" id="KW-0489">Methyltransferase</keyword>
<dbReference type="GO" id="GO:0008168">
    <property type="term" value="F:methyltransferase activity"/>
    <property type="evidence" value="ECO:0007669"/>
    <property type="project" value="UniProtKB-KW"/>
</dbReference>
<dbReference type="RefSeq" id="WP_074265584.1">
    <property type="nucleotide sequence ID" value="NZ_FSRM01000001.1"/>
</dbReference>
<dbReference type="PROSITE" id="PS00197">
    <property type="entry name" value="2FE2S_FER_1"/>
    <property type="match status" value="1"/>
</dbReference>
<evidence type="ECO:0000259" key="1">
    <source>
        <dbReference type="PROSITE" id="PS51085"/>
    </source>
</evidence>
<dbReference type="Pfam" id="PF00111">
    <property type="entry name" value="Fer2"/>
    <property type="match status" value="1"/>
</dbReference>
<name>A0A1N6HYC7_9BURK</name>
<dbReference type="InterPro" id="IPR006058">
    <property type="entry name" value="2Fe2S_fd_BS"/>
</dbReference>
<dbReference type="InterPro" id="IPR017927">
    <property type="entry name" value="FAD-bd_FR_type"/>
</dbReference>
<dbReference type="EMBL" id="FSRM01000001">
    <property type="protein sequence ID" value="SIO24635.1"/>
    <property type="molecule type" value="Genomic_DNA"/>
</dbReference>
<dbReference type="Gene3D" id="3.10.20.30">
    <property type="match status" value="1"/>
</dbReference>
<dbReference type="SUPFAM" id="SSF52343">
    <property type="entry name" value="Ferredoxin reductase-like, C-terminal NADP-linked domain"/>
    <property type="match status" value="1"/>
</dbReference>
<dbReference type="PRINTS" id="PR00409">
    <property type="entry name" value="PHDIOXRDTASE"/>
</dbReference>
<dbReference type="Proteomes" id="UP000184693">
    <property type="component" value="Unassembled WGS sequence"/>
</dbReference>